<reference evidence="11 12" key="1">
    <citation type="journal article" date="2017" name="PLoS Biol.">
        <title>The sea cucumber genome provides insights into morphological evolution and visceral regeneration.</title>
        <authorList>
            <person name="Zhang X."/>
            <person name="Sun L."/>
            <person name="Yuan J."/>
            <person name="Sun Y."/>
            <person name="Gao Y."/>
            <person name="Zhang L."/>
            <person name="Li S."/>
            <person name="Dai H."/>
            <person name="Hamel J.F."/>
            <person name="Liu C."/>
            <person name="Yu Y."/>
            <person name="Liu S."/>
            <person name="Lin W."/>
            <person name="Guo K."/>
            <person name="Jin S."/>
            <person name="Xu P."/>
            <person name="Storey K.B."/>
            <person name="Huan P."/>
            <person name="Zhang T."/>
            <person name="Zhou Y."/>
            <person name="Zhang J."/>
            <person name="Lin C."/>
            <person name="Li X."/>
            <person name="Xing L."/>
            <person name="Huo D."/>
            <person name="Sun M."/>
            <person name="Wang L."/>
            <person name="Mercier A."/>
            <person name="Li F."/>
            <person name="Yang H."/>
            <person name="Xiang J."/>
        </authorList>
    </citation>
    <scope>NUCLEOTIDE SEQUENCE [LARGE SCALE GENOMIC DNA]</scope>
    <source>
        <strain evidence="11">Shaxun</strain>
        <tissue evidence="11">Muscle</tissue>
    </source>
</reference>
<gene>
    <name evidence="11" type="ORF">BSL78_05292</name>
</gene>
<evidence type="ECO:0000256" key="3">
    <source>
        <dbReference type="ARBA" id="ARBA00023121"/>
    </source>
</evidence>
<keyword evidence="2 5" id="KW-0728">SH3 domain</keyword>
<name>A0A2G8LBX5_STIJA</name>
<dbReference type="Gene3D" id="1.20.1270.60">
    <property type="entry name" value="Arfaptin homology (AH) domain/BAR domain"/>
    <property type="match status" value="1"/>
</dbReference>
<comment type="caution">
    <text evidence="11">The sequence shown here is derived from an EMBL/GenBank/DDBJ whole genome shotgun (WGS) entry which is preliminary data.</text>
</comment>
<dbReference type="GO" id="GO:0007274">
    <property type="term" value="P:neuromuscular synaptic transmission"/>
    <property type="evidence" value="ECO:0007669"/>
    <property type="project" value="TreeGrafter"/>
</dbReference>
<evidence type="ECO:0000256" key="8">
    <source>
        <dbReference type="SAM" id="MobiDB-lite"/>
    </source>
</evidence>
<evidence type="ECO:0000256" key="2">
    <source>
        <dbReference type="ARBA" id="ARBA00022443"/>
    </source>
</evidence>
<dbReference type="PROSITE" id="PS50002">
    <property type="entry name" value="SH3"/>
    <property type="match status" value="1"/>
</dbReference>
<dbReference type="STRING" id="307972.A0A2G8LBX5"/>
<feature type="coiled-coil region" evidence="7">
    <location>
        <begin position="93"/>
        <end position="120"/>
    </location>
</feature>
<dbReference type="Gene3D" id="2.30.30.40">
    <property type="entry name" value="SH3 Domains"/>
    <property type="match status" value="2"/>
</dbReference>
<dbReference type="EMBL" id="MRZV01000132">
    <property type="protein sequence ID" value="PIK57766.1"/>
    <property type="molecule type" value="Genomic_DNA"/>
</dbReference>
<dbReference type="Proteomes" id="UP000230750">
    <property type="component" value="Unassembled WGS sequence"/>
</dbReference>
<evidence type="ECO:0000256" key="1">
    <source>
        <dbReference type="ARBA" id="ARBA00004316"/>
    </source>
</evidence>
<dbReference type="PROSITE" id="PS51741">
    <property type="entry name" value="F_BAR"/>
    <property type="match status" value="1"/>
</dbReference>
<keyword evidence="4" id="KW-0966">Cell projection</keyword>
<dbReference type="InterPro" id="IPR035460">
    <property type="entry name" value="FCHSD_SH3_1"/>
</dbReference>
<comment type="subcellular location">
    <subcellularLocation>
        <location evidence="1">Cell projection</location>
    </subcellularLocation>
</comment>
<dbReference type="OrthoDB" id="10065861at2759"/>
<dbReference type="InterPro" id="IPR031160">
    <property type="entry name" value="F_BAR_dom"/>
</dbReference>
<feature type="compositionally biased region" description="Pro residues" evidence="8">
    <location>
        <begin position="641"/>
        <end position="658"/>
    </location>
</feature>
<evidence type="ECO:0000256" key="4">
    <source>
        <dbReference type="ARBA" id="ARBA00023273"/>
    </source>
</evidence>
<accession>A0A2G8LBX5</accession>
<dbReference type="InterPro" id="IPR027267">
    <property type="entry name" value="AH/BAR_dom_sf"/>
</dbReference>
<dbReference type="SUPFAM" id="SSF50044">
    <property type="entry name" value="SH3-domain"/>
    <property type="match status" value="2"/>
</dbReference>
<evidence type="ECO:0000313" key="12">
    <source>
        <dbReference type="Proteomes" id="UP000230750"/>
    </source>
</evidence>
<evidence type="ECO:0000313" key="11">
    <source>
        <dbReference type="EMBL" id="PIK57766.1"/>
    </source>
</evidence>
<dbReference type="PANTHER" id="PTHR15735">
    <property type="entry name" value="FCH AND DOUBLE SH3 DOMAINS PROTEIN"/>
    <property type="match status" value="1"/>
</dbReference>
<dbReference type="GO" id="GO:0042995">
    <property type="term" value="C:cell projection"/>
    <property type="evidence" value="ECO:0007669"/>
    <property type="project" value="UniProtKB-SubCell"/>
</dbReference>
<keyword evidence="12" id="KW-1185">Reference proteome</keyword>
<keyword evidence="3" id="KW-0446">Lipid-binding</keyword>
<dbReference type="Pfam" id="PF00018">
    <property type="entry name" value="SH3_1"/>
    <property type="match status" value="1"/>
</dbReference>
<feature type="region of interest" description="Disordered" evidence="8">
    <location>
        <begin position="616"/>
        <end position="674"/>
    </location>
</feature>
<dbReference type="PANTHER" id="PTHR15735:SF21">
    <property type="entry name" value="PROTEIN NERVOUS WRECK"/>
    <property type="match status" value="1"/>
</dbReference>
<organism evidence="11 12">
    <name type="scientific">Stichopus japonicus</name>
    <name type="common">Sea cucumber</name>
    <dbReference type="NCBI Taxonomy" id="307972"/>
    <lineage>
        <taxon>Eukaryota</taxon>
        <taxon>Metazoa</taxon>
        <taxon>Echinodermata</taxon>
        <taxon>Eleutherozoa</taxon>
        <taxon>Echinozoa</taxon>
        <taxon>Holothuroidea</taxon>
        <taxon>Aspidochirotacea</taxon>
        <taxon>Aspidochirotida</taxon>
        <taxon>Stichopodidae</taxon>
        <taxon>Apostichopus</taxon>
    </lineage>
</organism>
<dbReference type="InterPro" id="IPR036028">
    <property type="entry name" value="SH3-like_dom_sf"/>
</dbReference>
<proteinExistence type="predicted"/>
<protein>
    <submittedName>
        <fullName evidence="11">Putative FCH and double SH3 domains protein 2-like</fullName>
    </submittedName>
</protein>
<sequence>MSVQYLSISNLNLVLIRCRGKRKDLQTIHQVWKSLLEETSRVAQSRLAASEVVSGQVADSIKLQKTMRLQTLKKCDELCKAWDDEVQYSVRELARSKKNYSEAEKVAQEARMKHDEATQRFSSYLVCHYIAKKRFSKALSVQEHVRKNMRRLGAKRSVNDKRSAHLRNDYLFQIASSNAHQLRLFNTDLPYIMQALDGELHSRLRKYFMTFCTAEIEASTFTKMCAEKVLSNSEKINREFHHETFLKANPVFTNTLQYTYDPIPSDSVTSIIVDDTEGLYLEREARKWATEVAKMSKLSESINKQIMDYQSNTNPLQGSISSDSGFSQDKDPDINLDKLRDYLRKVETTNLKAEAKLEVLRNGGIEVDEWIQSAFDAIAKEAELEAQLHPPNNKSPEQEEDTNQTLNTTFDVTETINGTYDDLNSTVNDNVNMTRQAPLNCTSLYSYTAQRDDELTIEEGEILEIVEESEGDGWIKVQKSGGDSGYIPEAYVEVQRVRGFSMSDPLRDHQDTRVSSEYSQGSANSLTDYEVQAVTASMVAAPDSGTPAVFKVTSKGQLGVDDGYWEGELAGRTGAFPSLLVEEVDENGSVLGSEELSEPCEELVIPKVTITGIPSSDDVEMRNTNNSQDKDIEEEECPSPDFGPPDFAPPDFAPPPLPELCFTPGIPEEGESDVVTRRASYSGTYHIALTNI</sequence>
<evidence type="ECO:0000259" key="9">
    <source>
        <dbReference type="PROSITE" id="PS50002"/>
    </source>
</evidence>
<dbReference type="GO" id="GO:0030833">
    <property type="term" value="P:regulation of actin filament polymerization"/>
    <property type="evidence" value="ECO:0007669"/>
    <property type="project" value="TreeGrafter"/>
</dbReference>
<evidence type="ECO:0000256" key="7">
    <source>
        <dbReference type="SAM" id="Coils"/>
    </source>
</evidence>
<feature type="domain" description="F-BAR" evidence="10">
    <location>
        <begin position="1"/>
        <end position="241"/>
    </location>
</feature>
<dbReference type="AlphaFoldDB" id="A0A2G8LBX5"/>
<dbReference type="CDD" id="cd11761">
    <property type="entry name" value="SH3_FCHSD_1"/>
    <property type="match status" value="1"/>
</dbReference>
<dbReference type="GO" id="GO:0008289">
    <property type="term" value="F:lipid binding"/>
    <property type="evidence" value="ECO:0007669"/>
    <property type="project" value="UniProtKB-KW"/>
</dbReference>
<dbReference type="SUPFAM" id="SSF103657">
    <property type="entry name" value="BAR/IMD domain-like"/>
    <property type="match status" value="1"/>
</dbReference>
<evidence type="ECO:0000256" key="5">
    <source>
        <dbReference type="PROSITE-ProRule" id="PRU00192"/>
    </source>
</evidence>
<evidence type="ECO:0000256" key="6">
    <source>
        <dbReference type="PROSITE-ProRule" id="PRU01077"/>
    </source>
</evidence>
<dbReference type="GO" id="GO:0055037">
    <property type="term" value="C:recycling endosome"/>
    <property type="evidence" value="ECO:0007669"/>
    <property type="project" value="TreeGrafter"/>
</dbReference>
<feature type="domain" description="SH3" evidence="9">
    <location>
        <begin position="436"/>
        <end position="497"/>
    </location>
</feature>
<dbReference type="InterPro" id="IPR001452">
    <property type="entry name" value="SH3_domain"/>
</dbReference>
<dbReference type="SMART" id="SM00326">
    <property type="entry name" value="SH3"/>
    <property type="match status" value="1"/>
</dbReference>
<dbReference type="GO" id="GO:0031594">
    <property type="term" value="C:neuromuscular junction"/>
    <property type="evidence" value="ECO:0007669"/>
    <property type="project" value="TreeGrafter"/>
</dbReference>
<keyword evidence="6 7" id="KW-0175">Coiled coil</keyword>
<evidence type="ECO:0000259" key="10">
    <source>
        <dbReference type="PROSITE" id="PS51741"/>
    </source>
</evidence>